<dbReference type="EMBL" id="JAAXOX010000005">
    <property type="protein sequence ID" value="NKY23356.1"/>
    <property type="molecule type" value="Genomic_DNA"/>
</dbReference>
<evidence type="ECO:0000259" key="3">
    <source>
        <dbReference type="Pfam" id="PF22622"/>
    </source>
</evidence>
<dbReference type="InterPro" id="IPR002539">
    <property type="entry name" value="MaoC-like_dom"/>
</dbReference>
<accession>A0A7X6KW35</accession>
<dbReference type="GO" id="GO:0006635">
    <property type="term" value="P:fatty acid beta-oxidation"/>
    <property type="evidence" value="ECO:0007669"/>
    <property type="project" value="TreeGrafter"/>
</dbReference>
<feature type="domain" description="Peroxisomal multifunctional enzyme type 2-like N-terminal" evidence="3">
    <location>
        <begin position="18"/>
        <end position="137"/>
    </location>
</feature>
<evidence type="ECO:0000259" key="2">
    <source>
        <dbReference type="Pfam" id="PF01575"/>
    </source>
</evidence>
<evidence type="ECO:0000313" key="5">
    <source>
        <dbReference type="Proteomes" id="UP000581206"/>
    </source>
</evidence>
<dbReference type="Proteomes" id="UP000581206">
    <property type="component" value="Unassembled WGS sequence"/>
</dbReference>
<dbReference type="SUPFAM" id="SSF54637">
    <property type="entry name" value="Thioesterase/thiol ester dehydrase-isomerase"/>
    <property type="match status" value="2"/>
</dbReference>
<evidence type="ECO:0000256" key="1">
    <source>
        <dbReference type="ARBA" id="ARBA00005254"/>
    </source>
</evidence>
<reference evidence="4 5" key="1">
    <citation type="submission" date="2020-04" db="EMBL/GenBank/DDBJ databases">
        <title>MicrobeNet Type strains.</title>
        <authorList>
            <person name="Nicholson A.C."/>
        </authorList>
    </citation>
    <scope>NUCLEOTIDE SEQUENCE [LARGE SCALE GENOMIC DNA]</scope>
    <source>
        <strain evidence="4 5">ATCC BAA-788</strain>
    </source>
</reference>
<evidence type="ECO:0000313" key="4">
    <source>
        <dbReference type="EMBL" id="NKY23356.1"/>
    </source>
</evidence>
<gene>
    <name evidence="4" type="ORF">HGA03_11850</name>
</gene>
<dbReference type="Pfam" id="PF22622">
    <property type="entry name" value="MFE-2_hydrat-2_N"/>
    <property type="match status" value="1"/>
</dbReference>
<feature type="domain" description="MaoC-like" evidence="2">
    <location>
        <begin position="160"/>
        <end position="260"/>
    </location>
</feature>
<dbReference type="PANTHER" id="PTHR13078">
    <property type="entry name" value="PEROXISOMAL MULTIFUNCTIONAL ENZYME TYPE 2-RELATED"/>
    <property type="match status" value="1"/>
</dbReference>
<comment type="caution">
    <text evidence="4">The sequence shown here is derived from an EMBL/GenBank/DDBJ whole genome shotgun (WGS) entry which is preliminary data.</text>
</comment>
<dbReference type="PANTHER" id="PTHR13078:SF56">
    <property type="entry name" value="PEROXISOMAL MULTIFUNCTIONAL ENZYME TYPE 2"/>
    <property type="match status" value="1"/>
</dbReference>
<dbReference type="Gene3D" id="3.10.129.10">
    <property type="entry name" value="Hotdog Thioesterase"/>
    <property type="match status" value="1"/>
</dbReference>
<sequence length="284" mass="31883">MAIKTEMVGQWFGPFEREYTTRDLSLFALGSGCAIDGRTDLEYVYEKDMKVLPTFGAMPIVDSEVTRTIDYGYNYAGSLHWSFDLTFHRPITQLAGTLSTKVLLKGLYDRGEGKGLLAQHVGDTYDGDGNLIFTNESWDCLIYDGGWGGPAAPKDLVEMPDRPADIAIEERIPENQALIYRLSGDYHPQHVDWEYAAANGQPRPILHAVSFAGVVCRHAIGALFPGEPERLTRFKTRITSPVLPGTTVRTELWRMDEGRVHFRLVNADDPTAKPFLNWGVIEWK</sequence>
<dbReference type="InterPro" id="IPR054357">
    <property type="entry name" value="MFE-2_N"/>
</dbReference>
<organism evidence="4 5">
    <name type="scientific">Cellulomonas denverensis</name>
    <dbReference type="NCBI Taxonomy" id="264297"/>
    <lineage>
        <taxon>Bacteria</taxon>
        <taxon>Bacillati</taxon>
        <taxon>Actinomycetota</taxon>
        <taxon>Actinomycetes</taxon>
        <taxon>Micrococcales</taxon>
        <taxon>Cellulomonadaceae</taxon>
        <taxon>Cellulomonas</taxon>
    </lineage>
</organism>
<dbReference type="AlphaFoldDB" id="A0A7X6KW35"/>
<name>A0A7X6KW35_9CELL</name>
<proteinExistence type="inferred from homology"/>
<dbReference type="InterPro" id="IPR029069">
    <property type="entry name" value="HotDog_dom_sf"/>
</dbReference>
<dbReference type="Pfam" id="PF01575">
    <property type="entry name" value="MaoC_dehydratas"/>
    <property type="match status" value="1"/>
</dbReference>
<protein>
    <submittedName>
        <fullName evidence="4">3-alpha,7-alpha, 12-alpha-trihydroxy-5-beta-cholest-24-enoyl-CoA hydratase</fullName>
    </submittedName>
</protein>
<dbReference type="GO" id="GO:0044594">
    <property type="term" value="F:17-beta-hydroxysteroid dehydrogenase (NAD+) activity"/>
    <property type="evidence" value="ECO:0007669"/>
    <property type="project" value="TreeGrafter"/>
</dbReference>
<comment type="similarity">
    <text evidence="1">Belongs to the enoyl-CoA hydratase/isomerase family.</text>
</comment>
<keyword evidence="5" id="KW-1185">Reference proteome</keyword>
<dbReference type="GO" id="GO:0003857">
    <property type="term" value="F:(3S)-3-hydroxyacyl-CoA dehydrogenase (NAD+) activity"/>
    <property type="evidence" value="ECO:0007669"/>
    <property type="project" value="TreeGrafter"/>
</dbReference>
<dbReference type="GO" id="GO:0004300">
    <property type="term" value="F:enoyl-CoA hydratase activity"/>
    <property type="evidence" value="ECO:0007669"/>
    <property type="project" value="TreeGrafter"/>
</dbReference>
<dbReference type="RefSeq" id="WP_168630483.1">
    <property type="nucleotide sequence ID" value="NZ_BONL01000002.1"/>
</dbReference>